<feature type="domain" description="F-box associated beta-propeller type 1" evidence="1">
    <location>
        <begin position="9"/>
        <end position="100"/>
    </location>
</feature>
<protein>
    <recommendedName>
        <fullName evidence="1">F-box associated beta-propeller type 1 domain-containing protein</fullName>
    </recommendedName>
</protein>
<evidence type="ECO:0000313" key="2">
    <source>
        <dbReference type="EMBL" id="KAK9027113.1"/>
    </source>
</evidence>
<dbReference type="InterPro" id="IPR017451">
    <property type="entry name" value="F-box-assoc_interact_dom"/>
</dbReference>
<reference evidence="2 4" key="1">
    <citation type="journal article" date="2024" name="G3 (Bethesda)">
        <title>Genome assembly of Hibiscus sabdariffa L. provides insights into metabolisms of medicinal natural products.</title>
        <authorList>
            <person name="Kim T."/>
        </authorList>
    </citation>
    <scope>NUCLEOTIDE SEQUENCE [LARGE SCALE GENOMIC DNA]</scope>
    <source>
        <strain evidence="2">TK-2024</strain>
        <tissue evidence="2">Old leaves</tissue>
    </source>
</reference>
<evidence type="ECO:0000313" key="4">
    <source>
        <dbReference type="Proteomes" id="UP001396334"/>
    </source>
</evidence>
<dbReference type="EMBL" id="JBBPBN010000012">
    <property type="protein sequence ID" value="KAK9027149.1"/>
    <property type="molecule type" value="Genomic_DNA"/>
</dbReference>
<accession>A0ABR2SQA0</accession>
<gene>
    <name evidence="2" type="ORF">V6N11_066957</name>
    <name evidence="3" type="ORF">V6N11_066992</name>
</gene>
<dbReference type="InterPro" id="IPR006527">
    <property type="entry name" value="F-box-assoc_dom_typ1"/>
</dbReference>
<organism evidence="2 4">
    <name type="scientific">Hibiscus sabdariffa</name>
    <name type="common">roselle</name>
    <dbReference type="NCBI Taxonomy" id="183260"/>
    <lineage>
        <taxon>Eukaryota</taxon>
        <taxon>Viridiplantae</taxon>
        <taxon>Streptophyta</taxon>
        <taxon>Embryophyta</taxon>
        <taxon>Tracheophyta</taxon>
        <taxon>Spermatophyta</taxon>
        <taxon>Magnoliopsida</taxon>
        <taxon>eudicotyledons</taxon>
        <taxon>Gunneridae</taxon>
        <taxon>Pentapetalae</taxon>
        <taxon>rosids</taxon>
        <taxon>malvids</taxon>
        <taxon>Malvales</taxon>
        <taxon>Malvaceae</taxon>
        <taxon>Malvoideae</taxon>
        <taxon>Hibiscus</taxon>
    </lineage>
</organism>
<proteinExistence type="predicted"/>
<sequence>MLPQASIRLWRYYTKKYLTWQISQVLVNGRLHWISYPDEKTATSLIMAFDLADEQFQEVPMLDCMISWDRELQELVVLRGCLSAVSFEDHRKEMEIWVMRE</sequence>
<name>A0ABR2SQA0_9ROSI</name>
<dbReference type="Pfam" id="PF07734">
    <property type="entry name" value="FBA_1"/>
    <property type="match status" value="1"/>
</dbReference>
<dbReference type="EMBL" id="JBBPBN010000012">
    <property type="protein sequence ID" value="KAK9027113.1"/>
    <property type="molecule type" value="Genomic_DNA"/>
</dbReference>
<dbReference type="NCBIfam" id="TIGR01640">
    <property type="entry name" value="F_box_assoc_1"/>
    <property type="match status" value="1"/>
</dbReference>
<comment type="caution">
    <text evidence="2">The sequence shown here is derived from an EMBL/GenBank/DDBJ whole genome shotgun (WGS) entry which is preliminary data.</text>
</comment>
<dbReference type="Proteomes" id="UP001396334">
    <property type="component" value="Unassembled WGS sequence"/>
</dbReference>
<evidence type="ECO:0000259" key="1">
    <source>
        <dbReference type="Pfam" id="PF07734"/>
    </source>
</evidence>
<keyword evidence="4" id="KW-1185">Reference proteome</keyword>
<evidence type="ECO:0000313" key="3">
    <source>
        <dbReference type="EMBL" id="KAK9027149.1"/>
    </source>
</evidence>